<feature type="repeat" description="Solcar" evidence="10">
    <location>
        <begin position="1"/>
        <end position="78"/>
    </location>
</feature>
<sequence length="346" mass="37831">MIGGSTGDLLMHSLDTVKTRQQGAPTVPKYFNMTSAYRTLLREEGVLRGLYAGIKPAMLGSIPGTAIFFGTYECSKRNLIALGIPETLSHLTAGLLGDLFASSLYVPSEVLKTRLQLQGRYSNPHFSSGYNYRSTLDAIRTIYREEGRSAFFHGYKATLVRDLPFSALQFAFYERFKVWARQYYGSHETGLFGEILTGSAAGALSGALTTPLDVVKTRIQTQKPPEPASEAIKASGNHPPSSSLPKTRGGSPPHALQFRALSPTHVRLISTSYNTSVPSPGSYTLTTSSVVEGMRRIYRMEGLAGLFRGIGPRTAWTGAQSSIMFVVYETLLRRFARIEHGQEAAS</sequence>
<name>A0A1Y2FRM9_PROLT</name>
<dbReference type="OMA" id="FFGVYEF"/>
<evidence type="ECO:0000256" key="12">
    <source>
        <dbReference type="SAM" id="MobiDB-lite"/>
    </source>
</evidence>
<dbReference type="FunFam" id="1.50.40.10:FF:000095">
    <property type="entry name" value="Mitochondrial carrier protein"/>
    <property type="match status" value="1"/>
</dbReference>
<comment type="subcellular location">
    <subcellularLocation>
        <location evidence="1">Mitochondrion inner membrane</location>
        <topology evidence="1">Multi-pass membrane protein</topology>
    </subcellularLocation>
</comment>
<keyword evidence="3 11" id="KW-0813">Transport</keyword>
<dbReference type="EMBL" id="MCFI01000003">
    <property type="protein sequence ID" value="ORY86237.1"/>
    <property type="molecule type" value="Genomic_DNA"/>
</dbReference>
<dbReference type="InterPro" id="IPR002067">
    <property type="entry name" value="MCP"/>
</dbReference>
<dbReference type="InterPro" id="IPR018108">
    <property type="entry name" value="MCP_transmembrane"/>
</dbReference>
<keyword evidence="9 10" id="KW-0472">Membrane</keyword>
<dbReference type="STRING" id="56484.A0A1Y2FRM9"/>
<evidence type="ECO:0000313" key="13">
    <source>
        <dbReference type="EMBL" id="ORY86237.1"/>
    </source>
</evidence>
<keyword evidence="4 10" id="KW-0812">Transmembrane</keyword>
<dbReference type="PRINTS" id="PR00926">
    <property type="entry name" value="MITOCARRIER"/>
</dbReference>
<comment type="caution">
    <text evidence="13">The sequence shown here is derived from an EMBL/GenBank/DDBJ whole genome shotgun (WGS) entry which is preliminary data.</text>
</comment>
<dbReference type="AlphaFoldDB" id="A0A1Y2FRM9"/>
<dbReference type="GO" id="GO:0005743">
    <property type="term" value="C:mitochondrial inner membrane"/>
    <property type="evidence" value="ECO:0007669"/>
    <property type="project" value="UniProtKB-SubCell"/>
</dbReference>
<gene>
    <name evidence="13" type="ORF">BCR37DRAFT_376794</name>
</gene>
<evidence type="ECO:0000256" key="2">
    <source>
        <dbReference type="ARBA" id="ARBA00006375"/>
    </source>
</evidence>
<comment type="similarity">
    <text evidence="2 11">Belongs to the mitochondrial carrier (TC 2.A.29) family.</text>
</comment>
<reference evidence="13 14" key="1">
    <citation type="submission" date="2016-07" db="EMBL/GenBank/DDBJ databases">
        <title>Pervasive Adenine N6-methylation of Active Genes in Fungi.</title>
        <authorList>
            <consortium name="DOE Joint Genome Institute"/>
            <person name="Mondo S.J."/>
            <person name="Dannebaum R.O."/>
            <person name="Kuo R.C."/>
            <person name="Labutti K."/>
            <person name="Haridas S."/>
            <person name="Kuo A."/>
            <person name="Salamov A."/>
            <person name="Ahrendt S.R."/>
            <person name="Lipzen A."/>
            <person name="Sullivan W."/>
            <person name="Andreopoulos W.B."/>
            <person name="Clum A."/>
            <person name="Lindquist E."/>
            <person name="Daum C."/>
            <person name="Ramamoorthy G.K."/>
            <person name="Gryganskyi A."/>
            <person name="Culley D."/>
            <person name="Magnuson J.K."/>
            <person name="James T.Y."/>
            <person name="O'Malley M.A."/>
            <person name="Stajich J.E."/>
            <person name="Spatafora J.W."/>
            <person name="Visel A."/>
            <person name="Grigoriev I.V."/>
        </authorList>
    </citation>
    <scope>NUCLEOTIDE SEQUENCE [LARGE SCALE GENOMIC DNA]</scope>
    <source>
        <strain evidence="13 14">12-1054</strain>
    </source>
</reference>
<keyword evidence="7" id="KW-1133">Transmembrane helix</keyword>
<feature type="repeat" description="Solcar" evidence="10">
    <location>
        <begin position="189"/>
        <end position="334"/>
    </location>
</feature>
<evidence type="ECO:0000256" key="5">
    <source>
        <dbReference type="ARBA" id="ARBA00022737"/>
    </source>
</evidence>
<dbReference type="GO" id="GO:0055085">
    <property type="term" value="P:transmembrane transport"/>
    <property type="evidence" value="ECO:0007669"/>
    <property type="project" value="InterPro"/>
</dbReference>
<dbReference type="Proteomes" id="UP000193685">
    <property type="component" value="Unassembled WGS sequence"/>
</dbReference>
<evidence type="ECO:0000256" key="3">
    <source>
        <dbReference type="ARBA" id="ARBA00022448"/>
    </source>
</evidence>
<accession>A0A1Y2FRM9</accession>
<dbReference type="OrthoDB" id="415315at2759"/>
<evidence type="ECO:0000313" key="14">
    <source>
        <dbReference type="Proteomes" id="UP000193685"/>
    </source>
</evidence>
<evidence type="ECO:0000256" key="10">
    <source>
        <dbReference type="PROSITE-ProRule" id="PRU00282"/>
    </source>
</evidence>
<dbReference type="GeneID" id="63785271"/>
<evidence type="ECO:0000256" key="11">
    <source>
        <dbReference type="RuleBase" id="RU000488"/>
    </source>
</evidence>
<dbReference type="RefSeq" id="XP_040727419.1">
    <property type="nucleotide sequence ID" value="XM_040868672.1"/>
</dbReference>
<keyword evidence="8" id="KW-0496">Mitochondrion</keyword>
<evidence type="ECO:0000256" key="7">
    <source>
        <dbReference type="ARBA" id="ARBA00022989"/>
    </source>
</evidence>
<evidence type="ECO:0000256" key="1">
    <source>
        <dbReference type="ARBA" id="ARBA00004448"/>
    </source>
</evidence>
<feature type="region of interest" description="Disordered" evidence="12">
    <location>
        <begin position="220"/>
        <end position="256"/>
    </location>
</feature>
<organism evidence="13 14">
    <name type="scientific">Protomyces lactucae-debilis</name>
    <dbReference type="NCBI Taxonomy" id="2754530"/>
    <lineage>
        <taxon>Eukaryota</taxon>
        <taxon>Fungi</taxon>
        <taxon>Dikarya</taxon>
        <taxon>Ascomycota</taxon>
        <taxon>Taphrinomycotina</taxon>
        <taxon>Taphrinomycetes</taxon>
        <taxon>Taphrinales</taxon>
        <taxon>Protomycetaceae</taxon>
        <taxon>Protomyces</taxon>
    </lineage>
</organism>
<keyword evidence="6" id="KW-0999">Mitochondrion inner membrane</keyword>
<protein>
    <submittedName>
        <fullName evidence="13">Putative mitochondrial carrier protein</fullName>
    </submittedName>
</protein>
<feature type="repeat" description="Solcar" evidence="10">
    <location>
        <begin position="85"/>
        <end position="179"/>
    </location>
</feature>
<dbReference type="PROSITE" id="PS50920">
    <property type="entry name" value="SOLCAR"/>
    <property type="match status" value="3"/>
</dbReference>
<evidence type="ECO:0000256" key="8">
    <source>
        <dbReference type="ARBA" id="ARBA00023128"/>
    </source>
</evidence>
<dbReference type="PANTHER" id="PTHR45667">
    <property type="entry name" value="S-ADENOSYLMETHIONINE MITOCHONDRIAL CARRIER PROTEIN"/>
    <property type="match status" value="1"/>
</dbReference>
<evidence type="ECO:0000256" key="6">
    <source>
        <dbReference type="ARBA" id="ARBA00022792"/>
    </source>
</evidence>
<evidence type="ECO:0000256" key="9">
    <source>
        <dbReference type="ARBA" id="ARBA00023136"/>
    </source>
</evidence>
<dbReference type="Pfam" id="PF00153">
    <property type="entry name" value="Mito_carr"/>
    <property type="match status" value="4"/>
</dbReference>
<dbReference type="SUPFAM" id="SSF103506">
    <property type="entry name" value="Mitochondrial carrier"/>
    <property type="match status" value="1"/>
</dbReference>
<keyword evidence="5" id="KW-0677">Repeat</keyword>
<dbReference type="Gene3D" id="1.50.40.10">
    <property type="entry name" value="Mitochondrial carrier domain"/>
    <property type="match status" value="2"/>
</dbReference>
<dbReference type="InterPro" id="IPR023395">
    <property type="entry name" value="MCP_dom_sf"/>
</dbReference>
<evidence type="ECO:0000256" key="4">
    <source>
        <dbReference type="ARBA" id="ARBA00022692"/>
    </source>
</evidence>
<keyword evidence="14" id="KW-1185">Reference proteome</keyword>
<proteinExistence type="inferred from homology"/>